<keyword evidence="7" id="KW-1185">Reference proteome</keyword>
<dbReference type="InterPro" id="IPR016171">
    <property type="entry name" value="Vanillyl_alc_oxidase_C-sub2"/>
</dbReference>
<dbReference type="SUPFAM" id="SSF46548">
    <property type="entry name" value="alpha-helical ferredoxin"/>
    <property type="match status" value="1"/>
</dbReference>
<evidence type="ECO:0000256" key="4">
    <source>
        <dbReference type="ARBA" id="ARBA00023002"/>
    </source>
</evidence>
<dbReference type="GO" id="GO:0004458">
    <property type="term" value="F:D-lactate dehydrogenase (cytochrome) activity"/>
    <property type="evidence" value="ECO:0007669"/>
    <property type="project" value="TreeGrafter"/>
</dbReference>
<reference evidence="6 7" key="1">
    <citation type="submission" date="2020-07" db="EMBL/GenBank/DDBJ databases">
        <title>Sequencing the genomes of 1000 actinobacteria strains.</title>
        <authorList>
            <person name="Klenk H.-P."/>
        </authorList>
    </citation>
    <scope>NUCLEOTIDE SEQUENCE [LARGE SCALE GENOMIC DNA]</scope>
    <source>
        <strain evidence="6 7">DSM 103164</strain>
    </source>
</reference>
<evidence type="ECO:0000313" key="6">
    <source>
        <dbReference type="EMBL" id="NYI70110.1"/>
    </source>
</evidence>
<evidence type="ECO:0000259" key="5">
    <source>
        <dbReference type="PROSITE" id="PS51387"/>
    </source>
</evidence>
<dbReference type="InterPro" id="IPR004113">
    <property type="entry name" value="FAD-bd_oxidored_4_C"/>
</dbReference>
<dbReference type="Pfam" id="PF02913">
    <property type="entry name" value="FAD-oxidase_C"/>
    <property type="match status" value="1"/>
</dbReference>
<dbReference type="PROSITE" id="PS51387">
    <property type="entry name" value="FAD_PCMH"/>
    <property type="match status" value="1"/>
</dbReference>
<proteinExistence type="predicted"/>
<evidence type="ECO:0000313" key="7">
    <source>
        <dbReference type="Proteomes" id="UP000527616"/>
    </source>
</evidence>
<evidence type="ECO:0000256" key="3">
    <source>
        <dbReference type="ARBA" id="ARBA00022827"/>
    </source>
</evidence>
<dbReference type="GO" id="GO:1903457">
    <property type="term" value="P:lactate catabolic process"/>
    <property type="evidence" value="ECO:0007669"/>
    <property type="project" value="TreeGrafter"/>
</dbReference>
<dbReference type="InterPro" id="IPR016164">
    <property type="entry name" value="FAD-linked_Oxase-like_C"/>
</dbReference>
<keyword evidence="4" id="KW-0560">Oxidoreductase</keyword>
<organism evidence="6 7">
    <name type="scientific">Naumannella cuiyingiana</name>
    <dbReference type="NCBI Taxonomy" id="1347891"/>
    <lineage>
        <taxon>Bacteria</taxon>
        <taxon>Bacillati</taxon>
        <taxon>Actinomycetota</taxon>
        <taxon>Actinomycetes</taxon>
        <taxon>Propionibacteriales</taxon>
        <taxon>Propionibacteriaceae</taxon>
        <taxon>Naumannella</taxon>
    </lineage>
</organism>
<dbReference type="GO" id="GO:0071949">
    <property type="term" value="F:FAD binding"/>
    <property type="evidence" value="ECO:0007669"/>
    <property type="project" value="InterPro"/>
</dbReference>
<dbReference type="InterPro" id="IPR036318">
    <property type="entry name" value="FAD-bd_PCMH-like_sf"/>
</dbReference>
<keyword evidence="3" id="KW-0274">FAD</keyword>
<evidence type="ECO:0000256" key="2">
    <source>
        <dbReference type="ARBA" id="ARBA00022630"/>
    </source>
</evidence>
<dbReference type="InterPro" id="IPR016169">
    <property type="entry name" value="FAD-bd_PCMH_sub2"/>
</dbReference>
<dbReference type="SUPFAM" id="SSF55103">
    <property type="entry name" value="FAD-linked oxidases, C-terminal domain"/>
    <property type="match status" value="1"/>
</dbReference>
<dbReference type="InterPro" id="IPR017896">
    <property type="entry name" value="4Fe4S_Fe-S-bd"/>
</dbReference>
<feature type="domain" description="FAD-binding PCMH-type" evidence="5">
    <location>
        <begin position="51"/>
        <end position="273"/>
    </location>
</feature>
<protein>
    <submittedName>
        <fullName evidence="6">FAD/FMN-containing dehydrogenase/Fe-S oxidoreductase</fullName>
    </submittedName>
</protein>
<dbReference type="AlphaFoldDB" id="A0A7Z0D762"/>
<accession>A0A7Z0D762</accession>
<dbReference type="InterPro" id="IPR016166">
    <property type="entry name" value="FAD-bd_PCMH"/>
</dbReference>
<dbReference type="EMBL" id="JACBZS010000001">
    <property type="protein sequence ID" value="NYI70110.1"/>
    <property type="molecule type" value="Genomic_DNA"/>
</dbReference>
<dbReference type="Proteomes" id="UP000527616">
    <property type="component" value="Unassembled WGS sequence"/>
</dbReference>
<comment type="caution">
    <text evidence="6">The sequence shown here is derived from an EMBL/GenBank/DDBJ whole genome shotgun (WGS) entry which is preliminary data.</text>
</comment>
<dbReference type="Gene3D" id="3.30.70.2740">
    <property type="match status" value="1"/>
</dbReference>
<dbReference type="PANTHER" id="PTHR11748:SF119">
    <property type="entry name" value="D-2-HYDROXYGLUTARATE DEHYDROGENASE"/>
    <property type="match status" value="1"/>
</dbReference>
<dbReference type="PANTHER" id="PTHR11748">
    <property type="entry name" value="D-LACTATE DEHYDROGENASE"/>
    <property type="match status" value="1"/>
</dbReference>
<dbReference type="SUPFAM" id="SSF56176">
    <property type="entry name" value="FAD-binding/transporter-associated domain-like"/>
    <property type="match status" value="1"/>
</dbReference>
<dbReference type="InterPro" id="IPR006094">
    <property type="entry name" value="Oxid_FAD_bind_N"/>
</dbReference>
<gene>
    <name evidence="6" type="ORF">GGQ54_000670</name>
</gene>
<dbReference type="Gene3D" id="3.30.70.2190">
    <property type="match status" value="1"/>
</dbReference>
<dbReference type="Gene3D" id="3.30.465.10">
    <property type="match status" value="1"/>
</dbReference>
<comment type="cofactor">
    <cofactor evidence="1">
        <name>FAD</name>
        <dbReference type="ChEBI" id="CHEBI:57692"/>
    </cofactor>
</comment>
<dbReference type="Pfam" id="PF01565">
    <property type="entry name" value="FAD_binding_4"/>
    <property type="match status" value="1"/>
</dbReference>
<name>A0A7Z0D762_9ACTN</name>
<dbReference type="GO" id="GO:0008720">
    <property type="term" value="F:D-lactate dehydrogenase (NAD+) activity"/>
    <property type="evidence" value="ECO:0007669"/>
    <property type="project" value="TreeGrafter"/>
</dbReference>
<dbReference type="Pfam" id="PF13183">
    <property type="entry name" value="Fer4_8"/>
    <property type="match status" value="1"/>
</dbReference>
<evidence type="ECO:0000256" key="1">
    <source>
        <dbReference type="ARBA" id="ARBA00001974"/>
    </source>
</evidence>
<dbReference type="Gene3D" id="1.10.45.10">
    <property type="entry name" value="Vanillyl-alcohol Oxidase, Chain A, domain 4"/>
    <property type="match status" value="1"/>
</dbReference>
<sequence>MSTPALIDAPRAAPAPDWAGFARAVGHAGLRDVVDTTDLARALYSSDASLYRVTPGAVARPREREQLRALLGAAREHGVPVTSRGAGTSCAGNAVGPGLVIDFRAGLNRILALDPQARTATVEPGVVQAELQAAARPYGLRFGPDPSTHTRCTIGGMIGNNACGPRALGYGKTASNVLGLELITGTGETLRVGHPGTADSGTPDATALTRLGELTRAGLATIRTNFGQFDRQVSGYSLEHLLPENGFAVERFLAGTEGTLGVWTEATVNLVADAPYSIMVALGYPSMPQAADDIPAILAHRPTAAEGLDRRIVDVVRRHLGDAAVPPLPDGDGWLFVELVDDDADRLRERAGALFEAADAVDGRIVTDAAQARALWKIREDGAGLAQVSLGAPAYPGWEDAAVRPEHLGAYLRDFDALLTEHELQGLPYGHFGDGCVHCRIDFPLTSPGGTDRFRAFMFDAARLAARYGGSMSGEHGDGRARSELLPIMYDEASLRLMREVKSIFDPDNLMNPGVLVEPAPLDADVRAAQFVGKPLQLADPEFAAAVHRCTGVGKCVADLTPGGGVMCPSYQATGAEKDSTRGRARVLQEMINGSVIGDGWRSPEVHEALDLCLSCKGCRRDCPTGTDMASYKATVLDRAYAGRLRPRSHYALGWLPRWARMITAVPGLAALINTVGRLPGPSALLKWGAGVDRRRPLPQFASRSARRRARKLAPASGREVIIWVDSFSDTFAGVEVEPVLRVLESAGYAPRVLERTACCGLTWISTGQLDGARAQLRRSLDVLHPLVSQGIPVIGLEPSCLAVWRSDAPELLPDDPRVPDVAAGVLTLAELLQRTDGWTPPDLSGQTIIAQPHCHAASVTGYGPDLALIKRTGAEVRTLGGCCGLAGNFGVERGHYEVSVKVAEHDLLPALADAPDAIFLADGFSCRLQADQLAGRQAVTLADLLAR</sequence>
<keyword evidence="2" id="KW-0285">Flavoprotein</keyword>